<keyword evidence="1" id="KW-0456">Lyase</keyword>
<evidence type="ECO:0000259" key="2">
    <source>
        <dbReference type="Pfam" id="PF04909"/>
    </source>
</evidence>
<dbReference type="Proteomes" id="UP000298781">
    <property type="component" value="Chromosome"/>
</dbReference>
<feature type="domain" description="Amidohydrolase-related" evidence="2">
    <location>
        <begin position="18"/>
        <end position="328"/>
    </location>
</feature>
<dbReference type="InterPro" id="IPR032466">
    <property type="entry name" value="Metal_Hydrolase"/>
</dbReference>
<evidence type="ECO:0000256" key="1">
    <source>
        <dbReference type="ARBA" id="ARBA00023239"/>
    </source>
</evidence>
<dbReference type="PANTHER" id="PTHR21240:SF28">
    <property type="entry name" value="ISO-OROTATE DECARBOXYLASE (EUROFUNG)"/>
    <property type="match status" value="1"/>
</dbReference>
<dbReference type="OrthoDB" id="9799024at2"/>
<keyword evidence="4" id="KW-1185">Reference proteome</keyword>
<proteinExistence type="predicted"/>
<gene>
    <name evidence="3" type="ORF">E8M01_27225</name>
</gene>
<dbReference type="AlphaFoldDB" id="A0A4D7B1X5"/>
<keyword evidence="3" id="KW-0378">Hydrolase</keyword>
<evidence type="ECO:0000313" key="4">
    <source>
        <dbReference type="Proteomes" id="UP000298781"/>
    </source>
</evidence>
<reference evidence="3 4" key="1">
    <citation type="submission" date="2019-04" db="EMBL/GenBank/DDBJ databases">
        <title>Phreatobacter aquaticus sp. nov.</title>
        <authorList>
            <person name="Choi A."/>
        </authorList>
    </citation>
    <scope>NUCLEOTIDE SEQUENCE [LARGE SCALE GENOMIC DNA]</scope>
    <source>
        <strain evidence="3 4">KCTC 52518</strain>
    </source>
</reference>
<dbReference type="InterPro" id="IPR006680">
    <property type="entry name" value="Amidohydro-rel"/>
</dbReference>
<dbReference type="GO" id="GO:0016831">
    <property type="term" value="F:carboxy-lyase activity"/>
    <property type="evidence" value="ECO:0007669"/>
    <property type="project" value="InterPro"/>
</dbReference>
<dbReference type="Pfam" id="PF04909">
    <property type="entry name" value="Amidohydro_2"/>
    <property type="match status" value="1"/>
</dbReference>
<dbReference type="GO" id="GO:0019748">
    <property type="term" value="P:secondary metabolic process"/>
    <property type="evidence" value="ECO:0007669"/>
    <property type="project" value="TreeGrafter"/>
</dbReference>
<dbReference type="SUPFAM" id="SSF51556">
    <property type="entry name" value="Metallo-dependent hydrolases"/>
    <property type="match status" value="1"/>
</dbReference>
<dbReference type="GO" id="GO:0005829">
    <property type="term" value="C:cytosol"/>
    <property type="evidence" value="ECO:0007669"/>
    <property type="project" value="TreeGrafter"/>
</dbReference>
<sequence>MAEPSPRQDGPMQTIALDVHAHLIPARDGRLDGFAGVSWDAGTEKLTVDGHGIGLKNLFRPEALTLWMADNAVAHAWISAPPPVYRPELGPDETRRWSEALNAGLQAIAAAHADRLSALFHLPVEHPAVAVEIARDRIARGHSRFAMPAGGAGVMLSDPVFAPLWQVLDEASAFLFLHPGESCDARLDPFYLANLLGNPTETAIASAHLVFGGILERHPRLTVCLAHAGGTTAALAGRFERGYATDRPGLDQGLEPPRRTLRRLCVDCIAHDRAGLALAAEVFGADRILFGSDWPFPMGLPKPHEQMAGIEPGFRRAIFCDNAGTVLGEG</sequence>
<accession>A0A4D7B1X5</accession>
<dbReference type="Gene3D" id="3.20.20.140">
    <property type="entry name" value="Metal-dependent hydrolases"/>
    <property type="match status" value="1"/>
</dbReference>
<dbReference type="InterPro" id="IPR032465">
    <property type="entry name" value="ACMSD"/>
</dbReference>
<name>A0A4D7B1X5_9HYPH</name>
<dbReference type="PANTHER" id="PTHR21240">
    <property type="entry name" value="2-AMINO-3-CARBOXYLMUCONATE-6-SEMIALDEHYDE DECARBOXYLASE"/>
    <property type="match status" value="1"/>
</dbReference>
<protein>
    <submittedName>
        <fullName evidence="3">Amidohydrolase</fullName>
    </submittedName>
</protein>
<dbReference type="GO" id="GO:0016787">
    <property type="term" value="F:hydrolase activity"/>
    <property type="evidence" value="ECO:0007669"/>
    <property type="project" value="UniProtKB-KW"/>
</dbReference>
<dbReference type="KEGG" id="pstg:E8M01_27225"/>
<organism evidence="3 4">
    <name type="scientific">Phreatobacter stygius</name>
    <dbReference type="NCBI Taxonomy" id="1940610"/>
    <lineage>
        <taxon>Bacteria</taxon>
        <taxon>Pseudomonadati</taxon>
        <taxon>Pseudomonadota</taxon>
        <taxon>Alphaproteobacteria</taxon>
        <taxon>Hyphomicrobiales</taxon>
        <taxon>Phreatobacteraceae</taxon>
        <taxon>Phreatobacter</taxon>
    </lineage>
</organism>
<evidence type="ECO:0000313" key="3">
    <source>
        <dbReference type="EMBL" id="QCI67594.1"/>
    </source>
</evidence>
<dbReference type="EMBL" id="CP039690">
    <property type="protein sequence ID" value="QCI67594.1"/>
    <property type="molecule type" value="Genomic_DNA"/>
</dbReference>